<comment type="caution">
    <text evidence="2">The sequence shown here is derived from an EMBL/GenBank/DDBJ whole genome shotgun (WGS) entry which is preliminary data.</text>
</comment>
<accession>A0ABS6SK41</accession>
<keyword evidence="3" id="KW-1185">Reference proteome</keyword>
<comment type="similarity">
    <text evidence="1">Belongs to the OprB family.</text>
</comment>
<name>A0ABS6SK41_9SPHN</name>
<evidence type="ECO:0000313" key="2">
    <source>
        <dbReference type="EMBL" id="MBV7265375.1"/>
    </source>
</evidence>
<proteinExistence type="inferred from homology"/>
<gene>
    <name evidence="2" type="ORF">KCG45_04230</name>
</gene>
<organism evidence="2 3">
    <name type="scientific">Erythrobacter ani</name>
    <dbReference type="NCBI Taxonomy" id="2827235"/>
    <lineage>
        <taxon>Bacteria</taxon>
        <taxon>Pseudomonadati</taxon>
        <taxon>Pseudomonadota</taxon>
        <taxon>Alphaproteobacteria</taxon>
        <taxon>Sphingomonadales</taxon>
        <taxon>Erythrobacteraceae</taxon>
        <taxon>Erythrobacter/Porphyrobacter group</taxon>
        <taxon>Erythrobacter</taxon>
    </lineage>
</organism>
<protein>
    <submittedName>
        <fullName evidence="2">Carbohydrate porin</fullName>
    </submittedName>
</protein>
<reference evidence="2 3" key="1">
    <citation type="submission" date="2021-04" db="EMBL/GenBank/DDBJ databases">
        <authorList>
            <person name="Pira H."/>
            <person name="Risdian C."/>
            <person name="Wink J."/>
        </authorList>
    </citation>
    <scope>NUCLEOTIDE SEQUENCE [LARGE SCALE GENOMIC DNA]</scope>
    <source>
        <strain evidence="2 3">WH131</strain>
    </source>
</reference>
<dbReference type="InterPro" id="IPR007049">
    <property type="entry name" value="Carb-sel_porin_OprB"/>
</dbReference>
<dbReference type="Proteomes" id="UP000699975">
    <property type="component" value="Unassembled WGS sequence"/>
</dbReference>
<dbReference type="Pfam" id="PF04966">
    <property type="entry name" value="OprB"/>
    <property type="match status" value="1"/>
</dbReference>
<sequence>MTVAHSLEIRGSILRAACLAGATSSALAFSQPASANEANFDLTEAFDAAFHDEQQQADSAAGDPVITSAEASAPVSAAPKLIDARLVASQFVDIPVAGDAEETLRYSGRVDAYIDIKGRAFGLDDSFTLTIRPEFTWGEDSNGVIGLIPSNTALFRGEDSGDFDVSVSLSKQWNSGTNLTVGKVNVLDLGGQLPIVGSDGHYGFQNLSFALPPSAVIPNTITGALLTVPTDDALFRLWVFDPDSQFERTGFETAFESGVGFLSSVTFPVKIGGAPGFYALKLSGSTRDDISATNLPSVLVPPPGTTFGNTQGEFAAVLAAYQFLQVYPEAPGKGWGFFGQVYTSLGDPTFLDQSGFFGISGNPRGRPQDRFGAGYFRYSLTDELVDVLAPRIGLEDEEGVELFYTVGVANKFELTANAQIIDSAIAARDTGVLIGMRLTTAF</sequence>
<dbReference type="EMBL" id="JAGSPB010000001">
    <property type="protein sequence ID" value="MBV7265375.1"/>
    <property type="molecule type" value="Genomic_DNA"/>
</dbReference>
<evidence type="ECO:0000256" key="1">
    <source>
        <dbReference type="RuleBase" id="RU363072"/>
    </source>
</evidence>
<evidence type="ECO:0000313" key="3">
    <source>
        <dbReference type="Proteomes" id="UP000699975"/>
    </source>
</evidence>